<feature type="compositionally biased region" description="Low complexity" evidence="1">
    <location>
        <begin position="47"/>
        <end position="58"/>
    </location>
</feature>
<proteinExistence type="predicted"/>
<evidence type="ECO:0000313" key="2">
    <source>
        <dbReference type="EMBL" id="KAG0514800.1"/>
    </source>
</evidence>
<name>A0A921Q662_SORBI</name>
<protein>
    <submittedName>
        <fullName evidence="2">Uncharacterized protein</fullName>
    </submittedName>
</protein>
<dbReference type="Proteomes" id="UP000807115">
    <property type="component" value="Chromosome 10"/>
</dbReference>
<organism evidence="2 3">
    <name type="scientific">Sorghum bicolor</name>
    <name type="common">Sorghum</name>
    <name type="synonym">Sorghum vulgare</name>
    <dbReference type="NCBI Taxonomy" id="4558"/>
    <lineage>
        <taxon>Eukaryota</taxon>
        <taxon>Viridiplantae</taxon>
        <taxon>Streptophyta</taxon>
        <taxon>Embryophyta</taxon>
        <taxon>Tracheophyta</taxon>
        <taxon>Spermatophyta</taxon>
        <taxon>Magnoliopsida</taxon>
        <taxon>Liliopsida</taxon>
        <taxon>Poales</taxon>
        <taxon>Poaceae</taxon>
        <taxon>PACMAD clade</taxon>
        <taxon>Panicoideae</taxon>
        <taxon>Andropogonodae</taxon>
        <taxon>Andropogoneae</taxon>
        <taxon>Sorghinae</taxon>
        <taxon>Sorghum</taxon>
    </lineage>
</organism>
<sequence length="82" mass="8667">MAGPAHAPWGVDLHCVSDVDLHCVNLAGGPMADGARGDSVARPVPHGSSISSDGGRSLSQQWCRHPLLPWRPITTRPSRPLP</sequence>
<dbReference type="EMBL" id="CM027689">
    <property type="protein sequence ID" value="KAG0514800.1"/>
    <property type="molecule type" value="Genomic_DNA"/>
</dbReference>
<evidence type="ECO:0000313" key="3">
    <source>
        <dbReference type="Proteomes" id="UP000807115"/>
    </source>
</evidence>
<feature type="region of interest" description="Disordered" evidence="1">
    <location>
        <begin position="34"/>
        <end position="58"/>
    </location>
</feature>
<comment type="caution">
    <text evidence="2">The sequence shown here is derived from an EMBL/GenBank/DDBJ whole genome shotgun (WGS) entry which is preliminary data.</text>
</comment>
<evidence type="ECO:0000256" key="1">
    <source>
        <dbReference type="SAM" id="MobiDB-lite"/>
    </source>
</evidence>
<dbReference type="EMBL" id="CM027689">
    <property type="protein sequence ID" value="KAG0514801.1"/>
    <property type="molecule type" value="Genomic_DNA"/>
</dbReference>
<reference evidence="2" key="1">
    <citation type="journal article" date="2019" name="BMC Genomics">
        <title>A new reference genome for Sorghum bicolor reveals high levels of sequence similarity between sweet and grain genotypes: implications for the genetics of sugar metabolism.</title>
        <authorList>
            <person name="Cooper E.A."/>
            <person name="Brenton Z.W."/>
            <person name="Flinn B.S."/>
            <person name="Jenkins J."/>
            <person name="Shu S."/>
            <person name="Flowers D."/>
            <person name="Luo F."/>
            <person name="Wang Y."/>
            <person name="Xia P."/>
            <person name="Barry K."/>
            <person name="Daum C."/>
            <person name="Lipzen A."/>
            <person name="Yoshinaga Y."/>
            <person name="Schmutz J."/>
            <person name="Saski C."/>
            <person name="Vermerris W."/>
            <person name="Kresovich S."/>
        </authorList>
    </citation>
    <scope>NUCLEOTIDE SEQUENCE</scope>
</reference>
<dbReference type="AlphaFoldDB" id="A0A921Q662"/>
<reference evidence="2" key="2">
    <citation type="submission" date="2020-10" db="EMBL/GenBank/DDBJ databases">
        <authorList>
            <person name="Cooper E.A."/>
            <person name="Brenton Z.W."/>
            <person name="Flinn B.S."/>
            <person name="Jenkins J."/>
            <person name="Shu S."/>
            <person name="Flowers D."/>
            <person name="Luo F."/>
            <person name="Wang Y."/>
            <person name="Xia P."/>
            <person name="Barry K."/>
            <person name="Daum C."/>
            <person name="Lipzen A."/>
            <person name="Yoshinaga Y."/>
            <person name="Schmutz J."/>
            <person name="Saski C."/>
            <person name="Vermerris W."/>
            <person name="Kresovich S."/>
        </authorList>
    </citation>
    <scope>NUCLEOTIDE SEQUENCE</scope>
</reference>
<accession>A0A921Q662</accession>
<dbReference type="Gramene" id="EER88540">
    <property type="protein sequence ID" value="EER88540"/>
    <property type="gene ID" value="SORBI_3010G170700"/>
</dbReference>
<gene>
    <name evidence="2" type="ORF">BDA96_10G224600</name>
</gene>